<evidence type="ECO:0000259" key="1">
    <source>
        <dbReference type="Pfam" id="PF12697"/>
    </source>
</evidence>
<organism evidence="2 3">
    <name type="scientific">Spongiactinospora rosea</name>
    <dbReference type="NCBI Taxonomy" id="2248750"/>
    <lineage>
        <taxon>Bacteria</taxon>
        <taxon>Bacillati</taxon>
        <taxon>Actinomycetota</taxon>
        <taxon>Actinomycetes</taxon>
        <taxon>Streptosporangiales</taxon>
        <taxon>Streptosporangiaceae</taxon>
        <taxon>Spongiactinospora</taxon>
    </lineage>
</organism>
<dbReference type="SUPFAM" id="SSF53474">
    <property type="entry name" value="alpha/beta-Hydrolases"/>
    <property type="match status" value="1"/>
</dbReference>
<protein>
    <recommendedName>
        <fullName evidence="1">AB hydrolase-1 domain-containing protein</fullName>
    </recommendedName>
</protein>
<dbReference type="Pfam" id="PF12697">
    <property type="entry name" value="Abhydrolase_6"/>
    <property type="match status" value="1"/>
</dbReference>
<name>A0A366M7P3_9ACTN</name>
<accession>A0A366M7P3</accession>
<gene>
    <name evidence="2" type="ORF">DP939_01870</name>
</gene>
<evidence type="ECO:0000313" key="2">
    <source>
        <dbReference type="EMBL" id="RBQ21482.1"/>
    </source>
</evidence>
<dbReference type="EMBL" id="QMEY01000001">
    <property type="protein sequence ID" value="RBQ21482.1"/>
    <property type="molecule type" value="Genomic_DNA"/>
</dbReference>
<dbReference type="InterPro" id="IPR000073">
    <property type="entry name" value="AB_hydrolase_1"/>
</dbReference>
<dbReference type="Proteomes" id="UP000253303">
    <property type="component" value="Unassembled WGS sequence"/>
</dbReference>
<dbReference type="OrthoDB" id="4222986at2"/>
<comment type="caution">
    <text evidence="2">The sequence shown here is derived from an EMBL/GenBank/DDBJ whole genome shotgun (WGS) entry which is preliminary data.</text>
</comment>
<dbReference type="RefSeq" id="WP_113978097.1">
    <property type="nucleotide sequence ID" value="NZ_QMEY01000001.1"/>
</dbReference>
<keyword evidence="3" id="KW-1185">Reference proteome</keyword>
<reference evidence="2 3" key="1">
    <citation type="submission" date="2018-06" db="EMBL/GenBank/DDBJ databases">
        <title>Sphaerisporangium craniellae sp. nov., isolated from a marine sponge in the South China Sea.</title>
        <authorList>
            <person name="Li L."/>
        </authorList>
    </citation>
    <scope>NUCLEOTIDE SEQUENCE [LARGE SCALE GENOMIC DNA]</scope>
    <source>
        <strain evidence="2 3">LHW63015</strain>
    </source>
</reference>
<feature type="domain" description="AB hydrolase-1" evidence="1">
    <location>
        <begin position="28"/>
        <end position="159"/>
    </location>
</feature>
<sequence length="238" mass="24962">MRTDMHDHVVTADGAVVTYEVRGDGPGLVLVPGGARLGRHYHAMAGQLAEEFTVHVADRHGRASGGRLHERPVAEACGRGFCGEGVGSTLEDDCAGLGALIAETGADLLFGHGYGGMVALETALRHPVRGLVLYEPAAGPGPRLTAGRPRGFGRAHTPNRHAEALVRSSVERYRGVTAPMLLLTGERSPAHLRQAAELLRATVPGSCLTAFPGVGHNAPDQEDPVRVARALAAFLRSV</sequence>
<proteinExistence type="predicted"/>
<evidence type="ECO:0000313" key="3">
    <source>
        <dbReference type="Proteomes" id="UP000253303"/>
    </source>
</evidence>
<dbReference type="AlphaFoldDB" id="A0A366M7P3"/>
<dbReference type="GO" id="GO:0003824">
    <property type="term" value="F:catalytic activity"/>
    <property type="evidence" value="ECO:0007669"/>
    <property type="project" value="UniProtKB-ARBA"/>
</dbReference>
<dbReference type="Gene3D" id="3.40.50.1820">
    <property type="entry name" value="alpha/beta hydrolase"/>
    <property type="match status" value="2"/>
</dbReference>
<dbReference type="InterPro" id="IPR029058">
    <property type="entry name" value="AB_hydrolase_fold"/>
</dbReference>